<dbReference type="Pfam" id="PF04499">
    <property type="entry name" value="SAPS"/>
    <property type="match status" value="1"/>
</dbReference>
<dbReference type="EMBL" id="JAEPRB010000003">
    <property type="protein sequence ID" value="KAG2227923.1"/>
    <property type="molecule type" value="Genomic_DNA"/>
</dbReference>
<evidence type="ECO:0000313" key="5">
    <source>
        <dbReference type="Proteomes" id="UP000646827"/>
    </source>
</evidence>
<organism evidence="4 5">
    <name type="scientific">Circinella minor</name>
    <dbReference type="NCBI Taxonomy" id="1195481"/>
    <lineage>
        <taxon>Eukaryota</taxon>
        <taxon>Fungi</taxon>
        <taxon>Fungi incertae sedis</taxon>
        <taxon>Mucoromycota</taxon>
        <taxon>Mucoromycotina</taxon>
        <taxon>Mucoromycetes</taxon>
        <taxon>Mucorales</taxon>
        <taxon>Lichtheimiaceae</taxon>
        <taxon>Circinella</taxon>
    </lineage>
</organism>
<name>A0A8H7SGY6_9FUNG</name>
<comment type="similarity">
    <text evidence="1">Belongs to the SAPS family.</text>
</comment>
<evidence type="ECO:0000256" key="2">
    <source>
        <dbReference type="ARBA" id="ARBA00023306"/>
    </source>
</evidence>
<dbReference type="GO" id="GO:0019888">
    <property type="term" value="F:protein phosphatase regulator activity"/>
    <property type="evidence" value="ECO:0007669"/>
    <property type="project" value="TreeGrafter"/>
</dbReference>
<evidence type="ECO:0000313" key="4">
    <source>
        <dbReference type="EMBL" id="KAG2227923.1"/>
    </source>
</evidence>
<feature type="compositionally biased region" description="Basic and acidic residues" evidence="3">
    <location>
        <begin position="99"/>
        <end position="113"/>
    </location>
</feature>
<feature type="region of interest" description="Disordered" evidence="3">
    <location>
        <begin position="75"/>
        <end position="123"/>
    </location>
</feature>
<dbReference type="Proteomes" id="UP000646827">
    <property type="component" value="Unassembled WGS sequence"/>
</dbReference>
<dbReference type="GO" id="GO:0019903">
    <property type="term" value="F:protein phosphatase binding"/>
    <property type="evidence" value="ECO:0007669"/>
    <property type="project" value="InterPro"/>
</dbReference>
<dbReference type="AlphaFoldDB" id="A0A8H7SGY6"/>
<evidence type="ECO:0000256" key="3">
    <source>
        <dbReference type="SAM" id="MobiDB-lite"/>
    </source>
</evidence>
<dbReference type="PANTHER" id="PTHR12634:SF8">
    <property type="entry name" value="FIERY MOUNTAIN, ISOFORM D"/>
    <property type="match status" value="1"/>
</dbReference>
<sequence length="332" mass="37091">MLRRFGFGRSSSLEVTLTKPNVKLEDLFDDSDQLLQEVHLQNPRLISFLRQPTVLSQLVNYIVSERIIPSIPLTSHINNNNSNNNHSNGTKKTNTIGKTENHQYKTSKDEGKNKKINNNNNNNHSANQHVYVACEILAAGIPALMDGLVYAHPELLTVLWAILDQQCKLTPRQLAGFCKVNGILLQRRTGDMVHFIESHKDIVAKWLHHIFGYHGGGVPYLSDLLITLVQSDSLPEGSGIGQWLADHGLLTLLVDRLQPHLEPLNHEIAQQMLCDIIFSSHISSPLISELTSLVTMKRLAGYMLDLTAPYASNVLICGTGILRGLRQYSEKV</sequence>
<protein>
    <submittedName>
        <fullName evidence="4">Uncharacterized protein</fullName>
    </submittedName>
</protein>
<reference evidence="4 5" key="1">
    <citation type="submission" date="2020-12" db="EMBL/GenBank/DDBJ databases">
        <title>Metabolic potential, ecology and presence of endohyphal bacteria is reflected in genomic diversity of Mucoromycotina.</title>
        <authorList>
            <person name="Muszewska A."/>
            <person name="Okrasinska A."/>
            <person name="Steczkiewicz K."/>
            <person name="Drgas O."/>
            <person name="Orlowska M."/>
            <person name="Perlinska-Lenart U."/>
            <person name="Aleksandrzak-Piekarczyk T."/>
            <person name="Szatraj K."/>
            <person name="Zielenkiewicz U."/>
            <person name="Pilsyk S."/>
            <person name="Malc E."/>
            <person name="Mieczkowski P."/>
            <person name="Kruszewska J.S."/>
            <person name="Biernat P."/>
            <person name="Pawlowska J."/>
        </authorList>
    </citation>
    <scope>NUCLEOTIDE SEQUENCE [LARGE SCALE GENOMIC DNA]</scope>
    <source>
        <strain evidence="4 5">CBS 142.35</strain>
    </source>
</reference>
<proteinExistence type="inferred from homology"/>
<keyword evidence="2" id="KW-0131">Cell cycle</keyword>
<comment type="caution">
    <text evidence="4">The sequence shown here is derived from an EMBL/GenBank/DDBJ whole genome shotgun (WGS) entry which is preliminary data.</text>
</comment>
<keyword evidence="5" id="KW-1185">Reference proteome</keyword>
<evidence type="ECO:0000256" key="1">
    <source>
        <dbReference type="ARBA" id="ARBA00006180"/>
    </source>
</evidence>
<gene>
    <name evidence="4" type="ORF">INT45_011946</name>
</gene>
<dbReference type="PANTHER" id="PTHR12634">
    <property type="entry name" value="SIT4 YEAST -ASSOCIATING PROTEIN-RELATED"/>
    <property type="match status" value="1"/>
</dbReference>
<feature type="compositionally biased region" description="Low complexity" evidence="3">
    <location>
        <begin position="75"/>
        <end position="98"/>
    </location>
</feature>
<accession>A0A8H7SGY6</accession>
<dbReference type="GO" id="GO:0005829">
    <property type="term" value="C:cytosol"/>
    <property type="evidence" value="ECO:0007669"/>
    <property type="project" value="TreeGrafter"/>
</dbReference>
<dbReference type="InterPro" id="IPR007587">
    <property type="entry name" value="SAPS"/>
</dbReference>
<dbReference type="GO" id="GO:0005634">
    <property type="term" value="C:nucleus"/>
    <property type="evidence" value="ECO:0007669"/>
    <property type="project" value="TreeGrafter"/>
</dbReference>
<dbReference type="OrthoDB" id="295029at2759"/>